<dbReference type="InterPro" id="IPR000477">
    <property type="entry name" value="RT_dom"/>
</dbReference>
<comment type="caution">
    <text evidence="2">The sequence shown here is derived from an EMBL/GenBank/DDBJ whole genome shotgun (WGS) entry which is preliminary data.</text>
</comment>
<dbReference type="Pfam" id="PF00078">
    <property type="entry name" value="RVT_1"/>
    <property type="match status" value="1"/>
</dbReference>
<reference evidence="2" key="1">
    <citation type="submission" date="2019-08" db="EMBL/GenBank/DDBJ databases">
        <authorList>
            <person name="Liu F."/>
        </authorList>
    </citation>
    <scope>NUCLEOTIDE SEQUENCE [LARGE SCALE GENOMIC DNA]</scope>
    <source>
        <strain evidence="2">PA1801</strain>
        <tissue evidence="2">Leaf</tissue>
    </source>
</reference>
<dbReference type="SUPFAM" id="SSF56672">
    <property type="entry name" value="DNA/RNA polymerases"/>
    <property type="match status" value="1"/>
</dbReference>
<dbReference type="AlphaFoldDB" id="A0A5B6WUK1"/>
<dbReference type="InterPro" id="IPR043502">
    <property type="entry name" value="DNA/RNA_pol_sf"/>
</dbReference>
<evidence type="ECO:0000313" key="2">
    <source>
        <dbReference type="EMBL" id="KAA3484565.1"/>
    </source>
</evidence>
<organism evidence="2 3">
    <name type="scientific">Gossypium australe</name>
    <dbReference type="NCBI Taxonomy" id="47621"/>
    <lineage>
        <taxon>Eukaryota</taxon>
        <taxon>Viridiplantae</taxon>
        <taxon>Streptophyta</taxon>
        <taxon>Embryophyta</taxon>
        <taxon>Tracheophyta</taxon>
        <taxon>Spermatophyta</taxon>
        <taxon>Magnoliopsida</taxon>
        <taxon>eudicotyledons</taxon>
        <taxon>Gunneridae</taxon>
        <taxon>Pentapetalae</taxon>
        <taxon>rosids</taxon>
        <taxon>malvids</taxon>
        <taxon>Malvales</taxon>
        <taxon>Malvaceae</taxon>
        <taxon>Malvoideae</taxon>
        <taxon>Gossypium</taxon>
    </lineage>
</organism>
<sequence length="240" mass="28002">MFLNVPLMLRNPVLVTDTGSPNIVCEKERQNPEVEQPCFLELIFTLDIISSDSRSQKCQKLIFEVDIYTEFLVMTFQFTNVPTTFMDLMNMTFQLYLDPFVVVFIDDILIYSKSEKNHDQHLRIVCKLYEKRNFMPSLANANSGYEKWDFWVTNWKPLNNVTKILLVIRKRILKDSPSVNKITIKECYNCTEKTVTWLELLKDYDLIIGYHSGKANVVADALIQKSLIVLKAMNTCFTLE</sequence>
<evidence type="ECO:0000313" key="3">
    <source>
        <dbReference type="Proteomes" id="UP000325315"/>
    </source>
</evidence>
<protein>
    <submittedName>
        <fullName evidence="2">Transposon Ty3-I Gag-Pol polyprotein</fullName>
    </submittedName>
</protein>
<dbReference type="PANTHER" id="PTHR24559:SF444">
    <property type="entry name" value="REVERSE TRANSCRIPTASE DOMAIN-CONTAINING PROTEIN"/>
    <property type="match status" value="1"/>
</dbReference>
<dbReference type="EMBL" id="SMMG02000002">
    <property type="protein sequence ID" value="KAA3484565.1"/>
    <property type="molecule type" value="Genomic_DNA"/>
</dbReference>
<gene>
    <name evidence="2" type="ORF">EPI10_006641</name>
</gene>
<dbReference type="PANTHER" id="PTHR24559">
    <property type="entry name" value="TRANSPOSON TY3-I GAG-POL POLYPROTEIN"/>
    <property type="match status" value="1"/>
</dbReference>
<proteinExistence type="predicted"/>
<dbReference type="Gene3D" id="3.30.70.270">
    <property type="match status" value="1"/>
</dbReference>
<name>A0A5B6WUK1_9ROSI</name>
<evidence type="ECO:0000259" key="1">
    <source>
        <dbReference type="Pfam" id="PF00078"/>
    </source>
</evidence>
<dbReference type="InterPro" id="IPR053134">
    <property type="entry name" value="RNA-dir_DNA_polymerase"/>
</dbReference>
<dbReference type="InterPro" id="IPR043128">
    <property type="entry name" value="Rev_trsase/Diguanyl_cyclase"/>
</dbReference>
<keyword evidence="3" id="KW-1185">Reference proteome</keyword>
<feature type="domain" description="Reverse transcriptase" evidence="1">
    <location>
        <begin position="68"/>
        <end position="134"/>
    </location>
</feature>
<accession>A0A5B6WUK1</accession>
<dbReference type="Proteomes" id="UP000325315">
    <property type="component" value="Unassembled WGS sequence"/>
</dbReference>